<dbReference type="RefSeq" id="WP_132488320.1">
    <property type="nucleotide sequence ID" value="NZ_SMKW01000031.1"/>
</dbReference>
<reference evidence="1 2" key="1">
    <citation type="submission" date="2019-03" db="EMBL/GenBank/DDBJ databases">
        <title>Draft genome sequences of novel Actinobacteria.</title>
        <authorList>
            <person name="Sahin N."/>
            <person name="Ay H."/>
            <person name="Saygin H."/>
        </authorList>
    </citation>
    <scope>NUCLEOTIDE SEQUENCE [LARGE SCALE GENOMIC DNA]</scope>
    <source>
        <strain evidence="1 2">7K502</strain>
    </source>
</reference>
<dbReference type="Proteomes" id="UP000294947">
    <property type="component" value="Unassembled WGS sequence"/>
</dbReference>
<keyword evidence="2" id="KW-1185">Reference proteome</keyword>
<proteinExistence type="predicted"/>
<protein>
    <submittedName>
        <fullName evidence="1">Uncharacterized protein</fullName>
    </submittedName>
</protein>
<evidence type="ECO:0000313" key="1">
    <source>
        <dbReference type="EMBL" id="TDD48158.1"/>
    </source>
</evidence>
<name>A0A4R4YS98_9PSEU</name>
<organism evidence="1 2">
    <name type="scientific">Saccharopolyspora elongata</name>
    <dbReference type="NCBI Taxonomy" id="2530387"/>
    <lineage>
        <taxon>Bacteria</taxon>
        <taxon>Bacillati</taxon>
        <taxon>Actinomycetota</taxon>
        <taxon>Actinomycetes</taxon>
        <taxon>Pseudonocardiales</taxon>
        <taxon>Pseudonocardiaceae</taxon>
        <taxon>Saccharopolyspora</taxon>
    </lineage>
</organism>
<sequence>MRYGGQPRGTVPDPELLAQVRNLAEVAAGLAPAAAAAAFEVLVNVHGRADVEAAVRQVAGLERADLALSAGEVVEGCVVASTDISRASAAPGQQRAGR</sequence>
<accession>A0A4R4YS98</accession>
<dbReference type="EMBL" id="SMKW01000031">
    <property type="protein sequence ID" value="TDD48158.1"/>
    <property type="molecule type" value="Genomic_DNA"/>
</dbReference>
<comment type="caution">
    <text evidence="1">The sequence shown here is derived from an EMBL/GenBank/DDBJ whole genome shotgun (WGS) entry which is preliminary data.</text>
</comment>
<dbReference type="AlphaFoldDB" id="A0A4R4YS98"/>
<gene>
    <name evidence="1" type="ORF">E1288_22980</name>
</gene>
<evidence type="ECO:0000313" key="2">
    <source>
        <dbReference type="Proteomes" id="UP000294947"/>
    </source>
</evidence>